<accession>A0ACC3B0E1</accession>
<keyword evidence="2" id="KW-1185">Reference proteome</keyword>
<sequence>MKDPRGAVRLVEVGPRDGLQNIHDHVPTPLKIELIRRLQQTGLRAIELTSVVSPRAVPQLADCRDVLRNEGIRHLQDQSRMRLPVLVPNLKGLEVAIEHGVREVAVFVSASEGFSKANINCSVRQGLERARAVTQRASQHGIAIRGYVSCIFEDPFDGPTPRAAVLRCVKELLDMGCYEVSLGDTLGTGAPDTVRGILTYLVDNKVPTDRLAGHFHDTYGRAVANAWEAYCCGLRVFDSSVGGLGGCPFAPGAEGNVASEDLVYMFHSEGIQTGVNILHLLRTGVWISQALSRPYATRAGRVLALKHKMLPSAPRTTVQPVIHPTTKWSPIGKGANYSDRLLVYRSGSNVKVVLNRPKKGNALKLKMVSDLVNLIEKCNTEPSISRIIVSAKGNFFCMGVDSAMEPAEAESPLDQLTRLFKVIEHSRKTTIACINGPAFGAGVGLALSCDIRLSVKSATFTLDQVGLGGRPASSMPSDHPVTAAELKSFGVIAEIADDADDLQDCLNRLLMRLRTSPSTASRISTRLIRLIWAHAERDHSDAANEFLRFESVNEMDVDRAVAVGCAQ</sequence>
<evidence type="ECO:0000313" key="2">
    <source>
        <dbReference type="Proteomes" id="UP001177260"/>
    </source>
</evidence>
<dbReference type="Proteomes" id="UP001177260">
    <property type="component" value="Unassembled WGS sequence"/>
</dbReference>
<gene>
    <name evidence="1" type="ORF">N8T08_006088</name>
</gene>
<organism evidence="1 2">
    <name type="scientific">Aspergillus melleus</name>
    <dbReference type="NCBI Taxonomy" id="138277"/>
    <lineage>
        <taxon>Eukaryota</taxon>
        <taxon>Fungi</taxon>
        <taxon>Dikarya</taxon>
        <taxon>Ascomycota</taxon>
        <taxon>Pezizomycotina</taxon>
        <taxon>Eurotiomycetes</taxon>
        <taxon>Eurotiomycetidae</taxon>
        <taxon>Eurotiales</taxon>
        <taxon>Aspergillaceae</taxon>
        <taxon>Aspergillus</taxon>
        <taxon>Aspergillus subgen. Circumdati</taxon>
    </lineage>
</organism>
<protein>
    <submittedName>
        <fullName evidence="1">Uncharacterized protein</fullName>
    </submittedName>
</protein>
<reference evidence="1 2" key="1">
    <citation type="journal article" date="2023" name="ACS Omega">
        <title>Identification of the Neoaspergillic Acid Biosynthesis Gene Cluster by Establishing an In Vitro CRISPR-Ribonucleoprotein Genetic System in Aspergillus melleus.</title>
        <authorList>
            <person name="Yuan B."/>
            <person name="Grau M.F."/>
            <person name="Murata R.M."/>
            <person name="Torok T."/>
            <person name="Venkateswaran K."/>
            <person name="Stajich J.E."/>
            <person name="Wang C.C.C."/>
        </authorList>
    </citation>
    <scope>NUCLEOTIDE SEQUENCE [LARGE SCALE GENOMIC DNA]</scope>
    <source>
        <strain evidence="1 2">IMV 1140</strain>
    </source>
</reference>
<name>A0ACC3B0E1_9EURO</name>
<evidence type="ECO:0000313" key="1">
    <source>
        <dbReference type="EMBL" id="KAK1143688.1"/>
    </source>
</evidence>
<comment type="caution">
    <text evidence="1">The sequence shown here is derived from an EMBL/GenBank/DDBJ whole genome shotgun (WGS) entry which is preliminary data.</text>
</comment>
<proteinExistence type="predicted"/>
<dbReference type="EMBL" id="JAOPJF010000037">
    <property type="protein sequence ID" value="KAK1143688.1"/>
    <property type="molecule type" value="Genomic_DNA"/>
</dbReference>